<evidence type="ECO:0000256" key="1">
    <source>
        <dbReference type="SAM" id="MobiDB-lite"/>
    </source>
</evidence>
<name>A0A058Z592_FONAL</name>
<dbReference type="AlphaFoldDB" id="A0A058Z592"/>
<dbReference type="RefSeq" id="XP_009496669.1">
    <property type="nucleotide sequence ID" value="XM_009498394.1"/>
</dbReference>
<proteinExistence type="predicted"/>
<gene>
    <name evidence="2" type="ORF">H696_04513</name>
</gene>
<sequence>MGNSLSALNSTENTRSLAMDNPTLERVTAVPDPDAPIPSPAAAAQPPAVPPSSLDVSQCFLEMLAEREMFRHHLAGDAAGAERPAVTSLDLDRELSQLFPDRRSLLMGSASFHTYQLGYNQALADAKRSIEEAKNLEKFEAERVRSQHLLDLHEHTQDLAVRLDRSFSALTPVESPMPADVEQVHKLRQELAHCLTHDYQESPAYNCAITLETLAQAITAAELSI</sequence>
<keyword evidence="3" id="KW-1185">Reference proteome</keyword>
<accession>A0A058Z592</accession>
<dbReference type="Proteomes" id="UP000030693">
    <property type="component" value="Unassembled WGS sequence"/>
</dbReference>
<reference evidence="2" key="1">
    <citation type="submission" date="2013-04" db="EMBL/GenBank/DDBJ databases">
        <title>The Genome Sequence of Fonticula alba ATCC 38817.</title>
        <authorList>
            <consortium name="The Broad Institute Genomics Platform"/>
            <person name="Russ C."/>
            <person name="Cuomo C."/>
            <person name="Burger G."/>
            <person name="Gray M.W."/>
            <person name="Holland P.W.H."/>
            <person name="King N."/>
            <person name="Lang F.B.F."/>
            <person name="Roger A.J."/>
            <person name="Ruiz-Trillo I."/>
            <person name="Brown M."/>
            <person name="Walker B."/>
            <person name="Young S."/>
            <person name="Zeng Q."/>
            <person name="Gargeya S."/>
            <person name="Fitzgerald M."/>
            <person name="Haas B."/>
            <person name="Abouelleil A."/>
            <person name="Allen A.W."/>
            <person name="Alvarado L."/>
            <person name="Arachchi H.M."/>
            <person name="Berlin A.M."/>
            <person name="Chapman S.B."/>
            <person name="Gainer-Dewar J."/>
            <person name="Goldberg J."/>
            <person name="Griggs A."/>
            <person name="Gujja S."/>
            <person name="Hansen M."/>
            <person name="Howarth C."/>
            <person name="Imamovic A."/>
            <person name="Ireland A."/>
            <person name="Larimer J."/>
            <person name="McCowan C."/>
            <person name="Murphy C."/>
            <person name="Pearson M."/>
            <person name="Poon T.W."/>
            <person name="Priest M."/>
            <person name="Roberts A."/>
            <person name="Saif S."/>
            <person name="Shea T."/>
            <person name="Sisk P."/>
            <person name="Sykes S."/>
            <person name="Wortman J."/>
            <person name="Nusbaum C."/>
            <person name="Birren B."/>
        </authorList>
    </citation>
    <scope>NUCLEOTIDE SEQUENCE [LARGE SCALE GENOMIC DNA]</scope>
    <source>
        <strain evidence="2">ATCC 38817</strain>
    </source>
</reference>
<dbReference type="EMBL" id="KB932207">
    <property type="protein sequence ID" value="KCV69098.1"/>
    <property type="molecule type" value="Genomic_DNA"/>
</dbReference>
<feature type="compositionally biased region" description="Polar residues" evidence="1">
    <location>
        <begin position="1"/>
        <end position="16"/>
    </location>
</feature>
<dbReference type="GeneID" id="20529238"/>
<organism evidence="2">
    <name type="scientific">Fonticula alba</name>
    <name type="common">Slime mold</name>
    <dbReference type="NCBI Taxonomy" id="691883"/>
    <lineage>
        <taxon>Eukaryota</taxon>
        <taxon>Rotosphaerida</taxon>
        <taxon>Fonticulaceae</taxon>
        <taxon>Fonticula</taxon>
    </lineage>
</organism>
<evidence type="ECO:0000313" key="2">
    <source>
        <dbReference type="EMBL" id="KCV69098.1"/>
    </source>
</evidence>
<feature type="region of interest" description="Disordered" evidence="1">
    <location>
        <begin position="1"/>
        <end position="50"/>
    </location>
</feature>
<evidence type="ECO:0000313" key="3">
    <source>
        <dbReference type="Proteomes" id="UP000030693"/>
    </source>
</evidence>
<protein>
    <submittedName>
        <fullName evidence="2">Uncharacterized protein</fullName>
    </submittedName>
</protein>